<reference evidence="2" key="1">
    <citation type="submission" date="2018-06" db="EMBL/GenBank/DDBJ databases">
        <authorList>
            <person name="Zhirakovskaya E."/>
        </authorList>
    </citation>
    <scope>NUCLEOTIDE SEQUENCE</scope>
</reference>
<sequence>MTEKKGLKFFIPILGLFFLVLSLIYFLVFWGRSVEYHELSAIGRFVVISGVAGFFVFWFGMLAHFFENKHLRRRV</sequence>
<feature type="non-terminal residue" evidence="2">
    <location>
        <position position="75"/>
    </location>
</feature>
<feature type="transmembrane region" description="Helical" evidence="1">
    <location>
        <begin position="9"/>
        <end position="30"/>
    </location>
</feature>
<keyword evidence="1" id="KW-0812">Transmembrane</keyword>
<evidence type="ECO:0000256" key="1">
    <source>
        <dbReference type="SAM" id="Phobius"/>
    </source>
</evidence>
<evidence type="ECO:0000313" key="2">
    <source>
        <dbReference type="EMBL" id="VAW89485.1"/>
    </source>
</evidence>
<name>A0A3B0Z7R5_9ZZZZ</name>
<keyword evidence="1" id="KW-0472">Membrane</keyword>
<organism evidence="2">
    <name type="scientific">hydrothermal vent metagenome</name>
    <dbReference type="NCBI Taxonomy" id="652676"/>
    <lineage>
        <taxon>unclassified sequences</taxon>
        <taxon>metagenomes</taxon>
        <taxon>ecological metagenomes</taxon>
    </lineage>
</organism>
<feature type="transmembrane region" description="Helical" evidence="1">
    <location>
        <begin position="42"/>
        <end position="66"/>
    </location>
</feature>
<protein>
    <submittedName>
        <fullName evidence="2">Uncharacterized protein</fullName>
    </submittedName>
</protein>
<keyword evidence="1" id="KW-1133">Transmembrane helix</keyword>
<dbReference type="AlphaFoldDB" id="A0A3B0Z7R5"/>
<dbReference type="EMBL" id="UOFP01000273">
    <property type="protein sequence ID" value="VAW89485.1"/>
    <property type="molecule type" value="Genomic_DNA"/>
</dbReference>
<gene>
    <name evidence="2" type="ORF">MNBD_GAMMA18-1377</name>
</gene>
<accession>A0A3B0Z7R5</accession>
<proteinExistence type="predicted"/>